<dbReference type="RefSeq" id="WP_147147518.1">
    <property type="nucleotide sequence ID" value="NZ_BKAJ01000024.1"/>
</dbReference>
<dbReference type="CDD" id="cd02062">
    <property type="entry name" value="Nitro_FMN_reductase"/>
    <property type="match status" value="1"/>
</dbReference>
<dbReference type="OrthoDB" id="9773807at2"/>
<sequence length="210" mass="23269">MPDLFEIMESCRAMRRLKPDPVPDELIAKILRAGIYAPNGGNNQKWRFLVVKDPKIKKAVQVIYKKAFDEVIGPRYLSSAPPPGSNKEKYLRQHAAVEYLTEHYHEAPVWIVACLEDGPTPNRMAGSSIYPAVQNMVLATRALGLGTTLTTRHMLFEKEADAALGLPPGVHSYAILPIGYPMGKFGPVGRGSMAEFVYQDKWGQPYAAVT</sequence>
<evidence type="ECO:0000256" key="1">
    <source>
        <dbReference type="ARBA" id="ARBA00007118"/>
    </source>
</evidence>
<dbReference type="InterPro" id="IPR029479">
    <property type="entry name" value="Nitroreductase"/>
</dbReference>
<comment type="similarity">
    <text evidence="1">Belongs to the nitroreductase family.</text>
</comment>
<evidence type="ECO:0000256" key="2">
    <source>
        <dbReference type="ARBA" id="ARBA00023002"/>
    </source>
</evidence>
<comment type="caution">
    <text evidence="4">The sequence shown here is derived from an EMBL/GenBank/DDBJ whole genome shotgun (WGS) entry which is preliminary data.</text>
</comment>
<evidence type="ECO:0000313" key="5">
    <source>
        <dbReference type="Proteomes" id="UP000321058"/>
    </source>
</evidence>
<dbReference type="PANTHER" id="PTHR43673">
    <property type="entry name" value="NAD(P)H NITROREDUCTASE YDGI-RELATED"/>
    <property type="match status" value="1"/>
</dbReference>
<gene>
    <name evidence="4" type="ORF">RSO01_13610</name>
</gene>
<dbReference type="EMBL" id="BKAJ01000024">
    <property type="protein sequence ID" value="GEP54195.1"/>
    <property type="molecule type" value="Genomic_DNA"/>
</dbReference>
<dbReference type="PANTHER" id="PTHR43673:SF10">
    <property type="entry name" value="NADH DEHYDROGENASE_NAD(P)H NITROREDUCTASE XCC3605-RELATED"/>
    <property type="match status" value="1"/>
</dbReference>
<name>A0A512N5E6_9HYPH</name>
<dbReference type="InterPro" id="IPR000415">
    <property type="entry name" value="Nitroreductase-like"/>
</dbReference>
<dbReference type="Proteomes" id="UP000321058">
    <property type="component" value="Unassembled WGS sequence"/>
</dbReference>
<dbReference type="SUPFAM" id="SSF55469">
    <property type="entry name" value="FMN-dependent nitroreductase-like"/>
    <property type="match status" value="1"/>
</dbReference>
<protein>
    <submittedName>
        <fullName evidence="4">Nitroreductase</fullName>
    </submittedName>
</protein>
<dbReference type="GO" id="GO:0016491">
    <property type="term" value="F:oxidoreductase activity"/>
    <property type="evidence" value="ECO:0007669"/>
    <property type="project" value="UniProtKB-KW"/>
</dbReference>
<accession>A0A512N5E6</accession>
<keyword evidence="2" id="KW-0560">Oxidoreductase</keyword>
<keyword evidence="5" id="KW-1185">Reference proteome</keyword>
<organism evidence="4 5">
    <name type="scientific">Reyranella soli</name>
    <dbReference type="NCBI Taxonomy" id="1230389"/>
    <lineage>
        <taxon>Bacteria</taxon>
        <taxon>Pseudomonadati</taxon>
        <taxon>Pseudomonadota</taxon>
        <taxon>Alphaproteobacteria</taxon>
        <taxon>Hyphomicrobiales</taxon>
        <taxon>Reyranellaceae</taxon>
        <taxon>Reyranella</taxon>
    </lineage>
</organism>
<proteinExistence type="inferred from homology"/>
<evidence type="ECO:0000259" key="3">
    <source>
        <dbReference type="Pfam" id="PF00881"/>
    </source>
</evidence>
<dbReference type="Pfam" id="PF00881">
    <property type="entry name" value="Nitroreductase"/>
    <property type="match status" value="1"/>
</dbReference>
<evidence type="ECO:0000313" key="4">
    <source>
        <dbReference type="EMBL" id="GEP54195.1"/>
    </source>
</evidence>
<reference evidence="4 5" key="1">
    <citation type="submission" date="2019-07" db="EMBL/GenBank/DDBJ databases">
        <title>Whole genome shotgun sequence of Reyranella soli NBRC 108950.</title>
        <authorList>
            <person name="Hosoyama A."/>
            <person name="Uohara A."/>
            <person name="Ohji S."/>
            <person name="Ichikawa N."/>
        </authorList>
    </citation>
    <scope>NUCLEOTIDE SEQUENCE [LARGE SCALE GENOMIC DNA]</scope>
    <source>
        <strain evidence="4 5">NBRC 108950</strain>
    </source>
</reference>
<dbReference type="Gene3D" id="3.40.109.10">
    <property type="entry name" value="NADH Oxidase"/>
    <property type="match status" value="1"/>
</dbReference>
<dbReference type="AlphaFoldDB" id="A0A512N5E6"/>
<feature type="domain" description="Nitroreductase" evidence="3">
    <location>
        <begin position="12"/>
        <end position="180"/>
    </location>
</feature>